<feature type="region of interest" description="Disordered" evidence="1">
    <location>
        <begin position="725"/>
        <end position="909"/>
    </location>
</feature>
<feature type="compositionally biased region" description="Polar residues" evidence="1">
    <location>
        <begin position="776"/>
        <end position="832"/>
    </location>
</feature>
<feature type="compositionally biased region" description="Polar residues" evidence="1">
    <location>
        <begin position="603"/>
        <end position="620"/>
    </location>
</feature>
<feature type="region of interest" description="Disordered" evidence="1">
    <location>
        <begin position="82"/>
        <end position="111"/>
    </location>
</feature>
<feature type="region of interest" description="Disordered" evidence="1">
    <location>
        <begin position="377"/>
        <end position="419"/>
    </location>
</feature>
<dbReference type="VEuPathDB" id="FungiDB:AAP_06305"/>
<protein>
    <submittedName>
        <fullName evidence="2">Uncharacterized protein</fullName>
    </submittedName>
</protein>
<gene>
    <name evidence="2" type="ORF">AAP_06305</name>
</gene>
<feature type="compositionally biased region" description="Basic and acidic residues" evidence="1">
    <location>
        <begin position="736"/>
        <end position="758"/>
    </location>
</feature>
<feature type="compositionally biased region" description="Polar residues" evidence="1">
    <location>
        <begin position="391"/>
        <end position="410"/>
    </location>
</feature>
<accession>A0A167UW90</accession>
<name>A0A167UW90_9EURO</name>
<organism evidence="2 3">
    <name type="scientific">Ascosphaera apis ARSEF 7405</name>
    <dbReference type="NCBI Taxonomy" id="392613"/>
    <lineage>
        <taxon>Eukaryota</taxon>
        <taxon>Fungi</taxon>
        <taxon>Dikarya</taxon>
        <taxon>Ascomycota</taxon>
        <taxon>Pezizomycotina</taxon>
        <taxon>Eurotiomycetes</taxon>
        <taxon>Eurotiomycetidae</taxon>
        <taxon>Onygenales</taxon>
        <taxon>Ascosphaeraceae</taxon>
        <taxon>Ascosphaera</taxon>
    </lineage>
</organism>
<proteinExistence type="predicted"/>
<evidence type="ECO:0000256" key="1">
    <source>
        <dbReference type="SAM" id="MobiDB-lite"/>
    </source>
</evidence>
<feature type="compositionally biased region" description="Low complexity" evidence="1">
    <location>
        <begin position="838"/>
        <end position="848"/>
    </location>
</feature>
<dbReference type="Proteomes" id="UP000242877">
    <property type="component" value="Unassembled WGS sequence"/>
</dbReference>
<dbReference type="EMBL" id="AZGZ01000051">
    <property type="protein sequence ID" value="KZZ86686.1"/>
    <property type="molecule type" value="Genomic_DNA"/>
</dbReference>
<evidence type="ECO:0000313" key="3">
    <source>
        <dbReference type="Proteomes" id="UP000242877"/>
    </source>
</evidence>
<keyword evidence="3" id="KW-1185">Reference proteome</keyword>
<feature type="compositionally biased region" description="Basic and acidic residues" evidence="1">
    <location>
        <begin position="630"/>
        <end position="642"/>
    </location>
</feature>
<feature type="region of interest" description="Disordered" evidence="1">
    <location>
        <begin position="603"/>
        <end position="642"/>
    </location>
</feature>
<dbReference type="AlphaFoldDB" id="A0A167UW90"/>
<reference evidence="2 3" key="1">
    <citation type="journal article" date="2016" name="Genome Biol. Evol.">
        <title>Divergent and convergent evolution of fungal pathogenicity.</title>
        <authorList>
            <person name="Shang Y."/>
            <person name="Xiao G."/>
            <person name="Zheng P."/>
            <person name="Cen K."/>
            <person name="Zhan S."/>
            <person name="Wang C."/>
        </authorList>
    </citation>
    <scope>NUCLEOTIDE SEQUENCE [LARGE SCALE GENOMIC DNA]</scope>
    <source>
        <strain evidence="2 3">ARSEF 7405</strain>
    </source>
</reference>
<feature type="region of interest" description="Disordered" evidence="1">
    <location>
        <begin position="245"/>
        <end position="269"/>
    </location>
</feature>
<dbReference type="OrthoDB" id="9975114at2759"/>
<feature type="compositionally biased region" description="Low complexity" evidence="1">
    <location>
        <begin position="84"/>
        <end position="94"/>
    </location>
</feature>
<sequence>MHSRSTVYVDTRLKHILSTSTIRPESTEDWRQNLELQASTHGLALVAASTAMVRAQERARHSPSVYSHKVIRTGESAGTYDFQSPLLRSTQSTRSLRRNNGSDAMSYDVPPVPKIPQEYLKHPSPTHSRGCSAWTDGIISSPISLSPVRGLRRAKSMFSIRNRSSKSTEFDMSRSRNNTISGAADTKYLSRRTLKRSQPLMGSKSHQKSETLAGSYGSEVAVQLARKKFLEGFRQQEKEMYPRLSDTHLTKNGGRPLRRSVRSSTSATESTRVSLDAPFIASDPFTGNIPLESRARRLSTTIKKGLKRMFRLSSSGATKPSNNSRSHSYFYLGEYLHGGTPERNSNKGSTPAGSYYQAASQYIAGKSKEFLEATRGTSDICPSKDGDSAATIGSNSRQTSWTDSTMATSRTRPHGGRSQQLSIIDEQGSFQNRSVSGSTSYHDGYSIFRQPQASNNTETQKVDSRDVYSALVHRIDYSRAKYFNDGDKTPTQQIEEHSHRNAFDFGARPSALSQGSEGTLLSRRSQQSMRSIYLGEAMNLTPQQMADLNEGMSRRSSTRTLRDSRRHGFFSSRPAKRSLMSNSSLASRDCISVKPTISVQEPGTIIGKSSQPSCEPSPSVYSRAASDVSPEPRRCSDFARSHSPEETGTAIILANERLHYPPRTRNASAFVNKHWPGKGSAEWRNWVSSQMDTITINEPTPYLDTADICKSTNLHYREGAQFDEDVFTDANSSPRAKAETTDTTKDNTSNERDRRAEFKNMVQTAFSRPLRPSPPGTRTVSQTSVWRPSVVQNSQQASPSIIGSSPPLNKQTPSKDGSISPFKTPTGSLLTDKQNKFSLSPPLLSSSPQSKAAFLNRPRLGTGARHVRREAGGINDENIPAHKPGSCSPTGDNRAGNGSPRVYRPSASSKRMVDIFLSERRRQMNESEETAADPAFI</sequence>
<comment type="caution">
    <text evidence="2">The sequence shown here is derived from an EMBL/GenBank/DDBJ whole genome shotgun (WGS) entry which is preliminary data.</text>
</comment>
<evidence type="ECO:0000313" key="2">
    <source>
        <dbReference type="EMBL" id="KZZ86686.1"/>
    </source>
</evidence>